<dbReference type="EMBL" id="KK104430">
    <property type="protein sequence ID" value="KIY93929.1"/>
    <property type="molecule type" value="Genomic_DNA"/>
</dbReference>
<name>A0A0D2LQB1_9CHLO</name>
<dbReference type="GeneID" id="25731555"/>
<gene>
    <name evidence="1" type="ORF">MNEG_14033</name>
</gene>
<dbReference type="Proteomes" id="UP000054498">
    <property type="component" value="Unassembled WGS sequence"/>
</dbReference>
<evidence type="ECO:0000313" key="2">
    <source>
        <dbReference type="Proteomes" id="UP000054498"/>
    </source>
</evidence>
<sequence length="260" mass="26465">MLKGLHNHIFAHKLKEVFTSSPLVLVYQTVGSVDVAAASAQLQARLDAALPGGGLRVQMCRMSNTVASSAGEPALQRLFQASNLLVGFAPPGPQPTHTAGAAAGGGEAGADAAEAARAARRDGMEVLLSGLFGPQRGTAAAGAAAAAAPRRLQHKDLAQAFAVGSALPSDQPLVLLGAFYGRESIQLRHLKEWVGLDETQVYTKLLGAIEGPLEALVQMDTAAEHLVSTLDAAGPSDLLSCLDMHVARAPAGGGADAAAA</sequence>
<dbReference type="OrthoDB" id="531882at2759"/>
<reference evidence="1 2" key="1">
    <citation type="journal article" date="2013" name="BMC Genomics">
        <title>Reconstruction of the lipid metabolism for the microalga Monoraphidium neglectum from its genome sequence reveals characteristics suitable for biofuel production.</title>
        <authorList>
            <person name="Bogen C."/>
            <person name="Al-Dilaimi A."/>
            <person name="Albersmeier A."/>
            <person name="Wichmann J."/>
            <person name="Grundmann M."/>
            <person name="Rupp O."/>
            <person name="Lauersen K.J."/>
            <person name="Blifernez-Klassen O."/>
            <person name="Kalinowski J."/>
            <person name="Goesmann A."/>
            <person name="Mussgnug J.H."/>
            <person name="Kruse O."/>
        </authorList>
    </citation>
    <scope>NUCLEOTIDE SEQUENCE [LARGE SCALE GENOMIC DNA]</scope>
    <source>
        <strain evidence="1 2">SAG 48.87</strain>
    </source>
</reference>
<dbReference type="RefSeq" id="XP_013892949.1">
    <property type="nucleotide sequence ID" value="XM_014037495.1"/>
</dbReference>
<protein>
    <submittedName>
        <fullName evidence="1">Uncharacterized protein</fullName>
    </submittedName>
</protein>
<keyword evidence="2" id="KW-1185">Reference proteome</keyword>
<dbReference type="KEGG" id="mng:MNEG_14033"/>
<proteinExistence type="predicted"/>
<organism evidence="1 2">
    <name type="scientific">Monoraphidium neglectum</name>
    <dbReference type="NCBI Taxonomy" id="145388"/>
    <lineage>
        <taxon>Eukaryota</taxon>
        <taxon>Viridiplantae</taxon>
        <taxon>Chlorophyta</taxon>
        <taxon>core chlorophytes</taxon>
        <taxon>Chlorophyceae</taxon>
        <taxon>CS clade</taxon>
        <taxon>Sphaeropleales</taxon>
        <taxon>Selenastraceae</taxon>
        <taxon>Monoraphidium</taxon>
    </lineage>
</organism>
<accession>A0A0D2LQB1</accession>
<evidence type="ECO:0000313" key="1">
    <source>
        <dbReference type="EMBL" id="KIY93929.1"/>
    </source>
</evidence>
<dbReference type="AlphaFoldDB" id="A0A0D2LQB1"/>